<dbReference type="InterPro" id="IPR013783">
    <property type="entry name" value="Ig-like_fold"/>
</dbReference>
<proteinExistence type="predicted"/>
<dbReference type="eggNOG" id="ENOG5031EGY">
    <property type="taxonomic scope" value="Bacteria"/>
</dbReference>
<evidence type="ECO:0000259" key="3">
    <source>
        <dbReference type="Pfam" id="PF17802"/>
    </source>
</evidence>
<feature type="domain" description="SpaA-like prealbumin fold" evidence="3">
    <location>
        <begin position="1013"/>
        <end position="1087"/>
    </location>
</feature>
<name>V2Y314_9FIRM</name>
<dbReference type="SUPFAM" id="SSF49401">
    <property type="entry name" value="Bacterial adhesins"/>
    <property type="match status" value="1"/>
</dbReference>
<dbReference type="RefSeq" id="WP_023354233.1">
    <property type="nucleotide sequence ID" value="NZ_KI535367.1"/>
</dbReference>
<dbReference type="SUPFAM" id="SSF49478">
    <property type="entry name" value="Cna protein B-type domain"/>
    <property type="match status" value="1"/>
</dbReference>
<dbReference type="Gene3D" id="2.60.40.10">
    <property type="entry name" value="Immunoglobulins"/>
    <property type="match status" value="1"/>
</dbReference>
<organism evidence="4 5">
    <name type="scientific">Catonella morbi ATCC 51271</name>
    <dbReference type="NCBI Taxonomy" id="592026"/>
    <lineage>
        <taxon>Bacteria</taxon>
        <taxon>Bacillati</taxon>
        <taxon>Bacillota</taxon>
        <taxon>Clostridia</taxon>
        <taxon>Lachnospirales</taxon>
        <taxon>Lachnospiraceae</taxon>
        <taxon>Catonella</taxon>
    </lineage>
</organism>
<dbReference type="Proteomes" id="UP000018227">
    <property type="component" value="Unassembled WGS sequence"/>
</dbReference>
<dbReference type="EMBL" id="ACIL03000011">
    <property type="protein sequence ID" value="ESL03363.1"/>
    <property type="molecule type" value="Genomic_DNA"/>
</dbReference>
<comment type="caution">
    <text evidence="4">The sequence shown here is derived from an EMBL/GenBank/DDBJ whole genome shotgun (WGS) entry which is preliminary data.</text>
</comment>
<evidence type="ECO:0000256" key="2">
    <source>
        <dbReference type="SAM" id="Phobius"/>
    </source>
</evidence>
<keyword evidence="2" id="KW-1133">Transmembrane helix</keyword>
<dbReference type="STRING" id="592026.GCWU0000282_001353"/>
<dbReference type="InterPro" id="IPR008966">
    <property type="entry name" value="Adhesion_dom_sf"/>
</dbReference>
<sequence length="1279" mass="142269">MWGNRKYWLLNLILIVGIFLIGIKVSGFVSASETDKTAILTNIKKVIEQDGTEIPDGGQIDPNEEKISVRVEFGVPVKFEYPGSPESMYVVKGDTARIEIGQGIKLNPANTPVSVVVKDVASKKKIGTAIFKNKTANPDDGIVMDFVFDGEDDVFENYRDVKVNVVGTFDLDISSLTPTPGDTSQTLTVLGKTYNLKPIKDKVFIEKKGEVDYLNSDSVKWTIKVKREALGQDIGLEGYEIKDELIKTRKYVQGSFKVAGVSGAVPVISANGNEIGYTIPAGVNSPAVIEFNTEMSIDEFLKGYKTKNIVHLYKGADKLKTAEADLDWKPKFGRKTAKKHGDEYYEKIGNDYFIDWEIVFNEEPYNLTGVTIKDVLRNGKFDKVGQQFVEAKLERWDGTDWVADPVITVEPGDKVYNVGDINNKVRLTIRTKVTEIIPNALGSYNNIKNRAIIRWENNTTGAELWTEIGIGPRGIEKSAALKSGNNGYYVDFDTEWLCKIMPNSQFSSSDFYLYDCMIFDNTVSMDGLRDGSIPFTVKDQNNHDTTLETTIDMKKLIPYQNKYLKYSGWGNNPDNLIHKVYKMYVGTDHIGDILEIKGFNNSQTEKTFSINTKQTSPAVLMKSEGTYNVLYLVQDNRIVESDSLWPKYNSKLLNKQAFTTEAARDLTAGGVTAYSADKVNKDIFDTVSDKGKDNTDTAYDKDDKSVLYRISVNAAGINGIGEQIGAVSLKDELPAGWEFADVRAGEKFLIYEGESYTDAASPDATVRAIGNPVNLNASDFNAVINPNKAEFIFNNIDKPYVILLKVKLMDTNKYINKKEEMINTALLSMKDHILKSEQKVSIDEKFLTKEYDASAITNGYITWKIEYKPYTFLNPSADISLEDELGEGIELRRYKNNGKLVFKDDNYRILVGSHNASGDFIQEGEQLTNAEMEAMLTYTPAATSGKLTVKLPDKTKSYQIFYVTDIKGKVAGQELKNTVKVKEGNTDIQASATEEYIISSEYGSGSMRPYNWLKIVKKNKDGEKLKDAEFELTPSGSTVGTKLKTDNEGTLEFTHLLEGKYKLKEVTAPVGYIRDTREYEVTVSALTVGFDVDMDTQGNAKVTRDRNIITLENEKIPTISGGDGLLSASTVPKETPEITKVNTEGETLSKPTKPVKMSKPKKSTKPKKTEKAAVPAPREKYLSYHINKTPDPNNQYSPGKISVIGDDGTSLGIFIKKTGTDGTKEYVLEDNGKPLGDFKASKNAPALPRTGGKETALYYMVGVCFILTAGWTLKKRKNL</sequence>
<accession>V2Y314</accession>
<dbReference type="InterPro" id="IPR041033">
    <property type="entry name" value="SpaA_PFL_dom_1"/>
</dbReference>
<gene>
    <name evidence="4" type="ORF">GCWU0000282_001353</name>
</gene>
<evidence type="ECO:0000256" key="1">
    <source>
        <dbReference type="SAM" id="MobiDB-lite"/>
    </source>
</evidence>
<feature type="region of interest" description="Disordered" evidence="1">
    <location>
        <begin position="1143"/>
        <end position="1175"/>
    </location>
</feature>
<keyword evidence="2" id="KW-0472">Membrane</keyword>
<dbReference type="OrthoDB" id="3194789at2"/>
<dbReference type="Gene3D" id="2.60.40.740">
    <property type="match status" value="2"/>
</dbReference>
<feature type="compositionally biased region" description="Basic residues" evidence="1">
    <location>
        <begin position="1156"/>
        <end position="1166"/>
    </location>
</feature>
<keyword evidence="5" id="KW-1185">Reference proteome</keyword>
<protein>
    <submittedName>
        <fullName evidence="4">LPXTG-motif protein cell wall anchor domain protein</fullName>
    </submittedName>
</protein>
<evidence type="ECO:0000313" key="4">
    <source>
        <dbReference type="EMBL" id="ESL03363.1"/>
    </source>
</evidence>
<dbReference type="Pfam" id="PF17802">
    <property type="entry name" value="SpaA"/>
    <property type="match status" value="1"/>
</dbReference>
<dbReference type="NCBIfam" id="TIGR01167">
    <property type="entry name" value="LPXTG_anchor"/>
    <property type="match status" value="1"/>
</dbReference>
<dbReference type="AlphaFoldDB" id="V2Y314"/>
<reference evidence="4 5" key="1">
    <citation type="submission" date="2013-06" db="EMBL/GenBank/DDBJ databases">
        <authorList>
            <person name="Weinstock G."/>
            <person name="Sodergren E."/>
            <person name="Clifton S."/>
            <person name="Fulton L."/>
            <person name="Fulton B."/>
            <person name="Courtney L."/>
            <person name="Fronick C."/>
            <person name="Harrison M."/>
            <person name="Strong C."/>
            <person name="Farmer C."/>
            <person name="Delahaunty K."/>
            <person name="Markovic C."/>
            <person name="Hall O."/>
            <person name="Minx P."/>
            <person name="Tomlinson C."/>
            <person name="Mitreva M."/>
            <person name="Nelson J."/>
            <person name="Hou S."/>
            <person name="Wollam A."/>
            <person name="Pepin K.H."/>
            <person name="Johnson M."/>
            <person name="Bhonagiri V."/>
            <person name="Nash W.E."/>
            <person name="Warren W."/>
            <person name="Chinwalla A."/>
            <person name="Mardis E.R."/>
            <person name="Wilson R.K."/>
        </authorList>
    </citation>
    <scope>NUCLEOTIDE SEQUENCE [LARGE SCALE GENOMIC DNA]</scope>
    <source>
        <strain evidence="4 5">ATCC 51271</strain>
    </source>
</reference>
<feature type="transmembrane region" description="Helical" evidence="2">
    <location>
        <begin position="1256"/>
        <end position="1273"/>
    </location>
</feature>
<dbReference type="HOGENOM" id="CLU_003961_0_0_9"/>
<evidence type="ECO:0000313" key="5">
    <source>
        <dbReference type="Proteomes" id="UP000018227"/>
    </source>
</evidence>
<keyword evidence="2" id="KW-0812">Transmembrane</keyword>